<protein>
    <submittedName>
        <fullName evidence="1">DUF6685 family protein</fullName>
    </submittedName>
</protein>
<dbReference type="Pfam" id="PF20390">
    <property type="entry name" value="DUF6685"/>
    <property type="match status" value="1"/>
</dbReference>
<gene>
    <name evidence="1" type="ORF">ABHN08_05705</name>
</gene>
<organism evidence="1">
    <name type="scientific">Pseudomonas iranensis</name>
    <dbReference type="NCBI Taxonomy" id="2745503"/>
    <lineage>
        <taxon>Bacteria</taxon>
        <taxon>Pseudomonadati</taxon>
        <taxon>Pseudomonadota</taxon>
        <taxon>Gammaproteobacteria</taxon>
        <taxon>Pseudomonadales</taxon>
        <taxon>Pseudomonadaceae</taxon>
        <taxon>Pseudomonas</taxon>
    </lineage>
</organism>
<dbReference type="AlphaFoldDB" id="A0AAU7F0X2"/>
<proteinExistence type="predicted"/>
<accession>A0AAU7F0X2</accession>
<evidence type="ECO:0000313" key="1">
    <source>
        <dbReference type="EMBL" id="XBL97462.1"/>
    </source>
</evidence>
<reference evidence="1" key="1">
    <citation type="submission" date="2024-05" db="EMBL/GenBank/DDBJ databases">
        <title>Draft genome sequence of Pseudomonas iranensis M7D1.</title>
        <authorList>
            <person name="Miller S.L."/>
            <person name="Nsubuga A."/>
            <person name="Lu N."/>
            <person name="King J."/>
            <person name="Shears P."/>
            <person name="Lawson P.A."/>
        </authorList>
    </citation>
    <scope>NUCLEOTIDE SEQUENCE</scope>
    <source>
        <strain evidence="1">M7D1</strain>
    </source>
</reference>
<dbReference type="InterPro" id="IPR046507">
    <property type="entry name" value="DUF6685"/>
</dbReference>
<sequence length="300" mass="34158">MIKAAAQFVVGAIQEEFGHPSSLVKLIANEPGLNKPLVEYEKGISSEEVVKWHEFGNLSYERSRPSKGSLNGFGYCLGAHRNYGGVSVRRDDLLNLGTTREVERWECDIQDVAGFSASKSELHLFKSMDAMVEKNSKEMIDEITPEKLAENLAWDEIRIISRVDHDFFQTFSWDGRVFLMNSGGSHHFAASKYIAKRLNTEVPLSGRYRVHGINRVALESLTRDFEIFVMSSHHTHQMGFHRAMQSFKATYYWKNLPRPYTEQCAVFLPKAERKSAKVAEILHASAFQDLGCYLKDISTR</sequence>
<name>A0AAU7F0X2_9PSED</name>
<dbReference type="EMBL" id="CP157354">
    <property type="protein sequence ID" value="XBL97462.1"/>
    <property type="molecule type" value="Genomic_DNA"/>
</dbReference>